<keyword evidence="1" id="KW-0808">Transferase</keyword>
<dbReference type="InterPro" id="IPR051091">
    <property type="entry name" value="O-Glucosyltr/Glycosyltrsf_90"/>
</dbReference>
<evidence type="ECO:0000256" key="1">
    <source>
        <dbReference type="ARBA" id="ARBA00022679"/>
    </source>
</evidence>
<comment type="caution">
    <text evidence="3">The sequence shown here is derived from an EMBL/GenBank/DDBJ whole genome shotgun (WGS) entry which is preliminary data.</text>
</comment>
<feature type="domain" description="Glycosyl transferase CAP10" evidence="2">
    <location>
        <begin position="196"/>
        <end position="297"/>
    </location>
</feature>
<dbReference type="PANTHER" id="PTHR12203:SF35">
    <property type="entry name" value="PROTEIN O-GLUCOSYLTRANSFERASE 1"/>
    <property type="match status" value="1"/>
</dbReference>
<reference evidence="3" key="1">
    <citation type="submission" date="2020-05" db="EMBL/GenBank/DDBJ databases">
        <title>Genomic Encyclopedia of Type Strains, Phase IV (KMG-V): Genome sequencing to study the core and pangenomes of soil and plant-associated prokaryotes.</title>
        <authorList>
            <person name="Whitman W."/>
        </authorList>
    </citation>
    <scope>NUCLEOTIDE SEQUENCE</scope>
    <source>
        <strain evidence="3">16F</strain>
    </source>
</reference>
<sequence length="312" mass="36863">MARIFKQNKFLFYVKGYSQRFLSGKNVEVEIKNLSKNLSQKQKQEVDFRVDYYNKISEKIEFSDAKHTVSDLLHPKTPKAYYFDTYEFAKYFPKNWVIDYEFGDVNSILKRPAICKSRPIFGNNENNILLNLDKARHFVTVKDELKFSDKKDILIGRAAIHQQHRMVFYQKYFGSKFCDLGQVNIIGGNPDWIKPKISICEHLKNKFILSLEGNDVATNLKWIMSSNSIAVSPPLKMETWYMEGTLKPDEHYIGLSENYDNLEEQIQYYLDHPKECLEIIENANRYRGKFNNENIEKLISLLVLKKYFNYIH</sequence>
<dbReference type="Proteomes" id="UP000610746">
    <property type="component" value="Unassembled WGS sequence"/>
</dbReference>
<dbReference type="Pfam" id="PF05686">
    <property type="entry name" value="Glyco_transf_90"/>
    <property type="match status" value="1"/>
</dbReference>
<accession>A0A8J8G9Z8</accession>
<dbReference type="GO" id="GO:0016740">
    <property type="term" value="F:transferase activity"/>
    <property type="evidence" value="ECO:0007669"/>
    <property type="project" value="UniProtKB-KW"/>
</dbReference>
<dbReference type="PANTHER" id="PTHR12203">
    <property type="entry name" value="KDEL LYS-ASP-GLU-LEU CONTAINING - RELATED"/>
    <property type="match status" value="1"/>
</dbReference>
<evidence type="ECO:0000259" key="2">
    <source>
        <dbReference type="Pfam" id="PF05686"/>
    </source>
</evidence>
<gene>
    <name evidence="3" type="ORF">HNQ03_002727</name>
</gene>
<dbReference type="RefSeq" id="WP_173780186.1">
    <property type="nucleotide sequence ID" value="NZ_JABSNO010000024.1"/>
</dbReference>
<keyword evidence="4" id="KW-1185">Reference proteome</keyword>
<protein>
    <recommendedName>
        <fullName evidence="2">Glycosyl transferase CAP10 domain-containing protein</fullName>
    </recommendedName>
</protein>
<proteinExistence type="predicted"/>
<dbReference type="InterPro" id="IPR006598">
    <property type="entry name" value="CAP10"/>
</dbReference>
<dbReference type="EMBL" id="JABSNO010000024">
    <property type="protein sequence ID" value="NRS93636.1"/>
    <property type="molecule type" value="Genomic_DNA"/>
</dbReference>
<evidence type="ECO:0000313" key="3">
    <source>
        <dbReference type="EMBL" id="NRS93636.1"/>
    </source>
</evidence>
<organism evidence="3 4">
    <name type="scientific">Frigoriflavimonas asaccharolytica</name>
    <dbReference type="NCBI Taxonomy" id="2735899"/>
    <lineage>
        <taxon>Bacteria</taxon>
        <taxon>Pseudomonadati</taxon>
        <taxon>Bacteroidota</taxon>
        <taxon>Flavobacteriia</taxon>
        <taxon>Flavobacteriales</taxon>
        <taxon>Weeksellaceae</taxon>
        <taxon>Frigoriflavimonas</taxon>
    </lineage>
</organism>
<evidence type="ECO:0000313" key="4">
    <source>
        <dbReference type="Proteomes" id="UP000610746"/>
    </source>
</evidence>
<name>A0A8J8G9Z8_9FLAO</name>
<dbReference type="AlphaFoldDB" id="A0A8J8G9Z8"/>